<protein>
    <submittedName>
        <fullName evidence="1">DUF5062 family protein</fullName>
    </submittedName>
</protein>
<dbReference type="EMBL" id="JAAWWK010000005">
    <property type="protein sequence ID" value="NKI18555.1"/>
    <property type="molecule type" value="Genomic_DNA"/>
</dbReference>
<dbReference type="RefSeq" id="WP_168451086.1">
    <property type="nucleotide sequence ID" value="NZ_JAAWWK010000005.1"/>
</dbReference>
<evidence type="ECO:0000313" key="2">
    <source>
        <dbReference type="Proteomes" id="UP000765845"/>
    </source>
</evidence>
<name>A0ABX1GI01_9GAMM</name>
<dbReference type="Gene3D" id="1.20.120.1930">
    <property type="entry name" value="Uncharacterised protein PF16691, DUF5062"/>
    <property type="match status" value="1"/>
</dbReference>
<reference evidence="1 2" key="1">
    <citation type="submission" date="2020-04" db="EMBL/GenBank/DDBJ databases">
        <authorList>
            <person name="Yoon J."/>
        </authorList>
    </citation>
    <scope>NUCLEOTIDE SEQUENCE [LARGE SCALE GENOMIC DNA]</scope>
    <source>
        <strain evidence="1 2">KMU-166</strain>
    </source>
</reference>
<keyword evidence="2" id="KW-1185">Reference proteome</keyword>
<comment type="caution">
    <text evidence="1">The sequence shown here is derived from an EMBL/GenBank/DDBJ whole genome shotgun (WGS) entry which is preliminary data.</text>
</comment>
<sequence>MKKLDNEKELVKKALAVGGAYAEKRGAAQFEDGDSANERLEFIYRLLVRDKLIQPMPELQVSQQTIRHRLALWAKSLTPN</sequence>
<gene>
    <name evidence="1" type="ORF">HCU74_14150</name>
</gene>
<proteinExistence type="predicted"/>
<dbReference type="Proteomes" id="UP000765845">
    <property type="component" value="Unassembled WGS sequence"/>
</dbReference>
<dbReference type="InterPro" id="IPR038316">
    <property type="entry name" value="DUF5062_sf"/>
</dbReference>
<organism evidence="1 2">
    <name type="scientific">Spongiibacter thalassae</name>
    <dbReference type="NCBI Taxonomy" id="2721624"/>
    <lineage>
        <taxon>Bacteria</taxon>
        <taxon>Pseudomonadati</taxon>
        <taxon>Pseudomonadota</taxon>
        <taxon>Gammaproteobacteria</taxon>
        <taxon>Cellvibrionales</taxon>
        <taxon>Spongiibacteraceae</taxon>
        <taxon>Spongiibacter</taxon>
    </lineage>
</organism>
<accession>A0ABX1GI01</accession>
<dbReference type="InterPro" id="IPR032036">
    <property type="entry name" value="DUF5062"/>
</dbReference>
<dbReference type="Pfam" id="PF16691">
    <property type="entry name" value="DUF5062"/>
    <property type="match status" value="1"/>
</dbReference>
<evidence type="ECO:0000313" key="1">
    <source>
        <dbReference type="EMBL" id="NKI18555.1"/>
    </source>
</evidence>